<accession>A0A5E8B8Z3</accession>
<dbReference type="GO" id="GO:0003700">
    <property type="term" value="F:DNA-binding transcription factor activity"/>
    <property type="evidence" value="ECO:0007669"/>
    <property type="project" value="TreeGrafter"/>
</dbReference>
<evidence type="ECO:0000256" key="4">
    <source>
        <dbReference type="ARBA" id="ARBA00023163"/>
    </source>
</evidence>
<dbReference type="SUPFAM" id="SSF54616">
    <property type="entry name" value="DNA-binding domain of Mlu1-box binding protein MBP1"/>
    <property type="match status" value="1"/>
</dbReference>
<gene>
    <name evidence="7" type="ORF">SAPINGB_P000866</name>
</gene>
<dbReference type="OrthoDB" id="5407653at2759"/>
<dbReference type="Gene3D" id="3.10.260.10">
    <property type="entry name" value="Transcription regulator HTH, APSES-type DNA-binding domain"/>
    <property type="match status" value="1"/>
</dbReference>
<comment type="similarity">
    <text evidence="1">Belongs to the EFG1/PHD1/stuA family.</text>
</comment>
<feature type="compositionally biased region" description="Low complexity" evidence="5">
    <location>
        <begin position="178"/>
        <end position="215"/>
    </location>
</feature>
<feature type="compositionally biased region" description="Low complexity" evidence="5">
    <location>
        <begin position="441"/>
        <end position="459"/>
    </location>
</feature>
<proteinExistence type="inferred from homology"/>
<feature type="region of interest" description="Disordered" evidence="5">
    <location>
        <begin position="173"/>
        <end position="227"/>
    </location>
</feature>
<feature type="domain" description="HTH APSES-type" evidence="6">
    <location>
        <begin position="305"/>
        <end position="411"/>
    </location>
</feature>
<evidence type="ECO:0000256" key="3">
    <source>
        <dbReference type="ARBA" id="ARBA00023125"/>
    </source>
</evidence>
<dbReference type="AlphaFoldDB" id="A0A5E8B8Z3"/>
<dbReference type="GO" id="GO:0005634">
    <property type="term" value="C:nucleus"/>
    <property type="evidence" value="ECO:0007669"/>
    <property type="project" value="TreeGrafter"/>
</dbReference>
<feature type="compositionally biased region" description="Low complexity" evidence="5">
    <location>
        <begin position="34"/>
        <end position="49"/>
    </location>
</feature>
<dbReference type="Proteomes" id="UP000398389">
    <property type="component" value="Unassembled WGS sequence"/>
</dbReference>
<keyword evidence="4" id="KW-0804">Transcription</keyword>
<sequence>MVLPSQQHPFSPPNQQDFQQALPGSQSSIRNTMSNDVFSSSSTEFSGQSNVQHKQDVVQRIQGEPQQNQQQMKQEGSFISQGQQNLHPNLPSALQILPQPPLQQPWQSSLQPPMQPPLQPQPQFQIPPSQNTSLSHSQPQSHPQSQLQSQSQSQAEVQISTPVQAPIQTQPYSQLTPSSQQQNQSQSQSQNHTIPQPHLQQQIQPQPQFQLQQAMPPQPYISNHPGPAFPFQQNAYYHFHAAPPPPHMPYEFSAAPHYMGFSHQAHAPSAISLNAAAQFPSMLGTIQPSEDAVGQIPPAGGIKPRVTTSLWEDEGTLCFQVEVKGICVARREDNNMINGTKLLNVAGMTRGRRDGILKSEKIRHVVKIGTMYLKGVWIPYERALEFSTRERIVDILYPLFVADIKTFIYHPTNLTRTVQVLAAAERKKQIDQFRIQQQQAAAMSAASNAHHQNSQNQMHPQVQQSHLLPALSSNPQLSQVAENSHTNPTDQSSRQMGPIEMKHMAQQHPQQSPMWIPIHGNYYANPQTNVLPSISYAVPSGTTQQHSVHVDATAVTSRPIPQSYMYATTSQNSEQPHVYQSQPPQIVLADNTNSNNNGVASSKVQNLANDSSSQTGTGTVPVPPIDSAIIHQQNILSQNTVQPPMHSALPPSTSSPLNSRNATIPHTLPALPQ</sequence>
<name>A0A5E8B8Z3_9ASCO</name>
<dbReference type="InterPro" id="IPR003163">
    <property type="entry name" value="Tscrpt_reg_HTH_APSES-type"/>
</dbReference>
<dbReference type="GeneID" id="43579689"/>
<dbReference type="InterPro" id="IPR029790">
    <property type="entry name" value="EFG1/Phd1/StuA"/>
</dbReference>
<feature type="compositionally biased region" description="Low complexity" evidence="5">
    <location>
        <begin position="59"/>
        <end position="74"/>
    </location>
</feature>
<feature type="compositionally biased region" description="Low complexity" evidence="5">
    <location>
        <begin position="121"/>
        <end position="154"/>
    </location>
</feature>
<feature type="region of interest" description="Disordered" evidence="5">
    <location>
        <begin position="441"/>
        <end position="463"/>
    </location>
</feature>
<dbReference type="EMBL" id="CABVLU010000001">
    <property type="protein sequence ID" value="VVT45738.1"/>
    <property type="molecule type" value="Genomic_DNA"/>
</dbReference>
<feature type="region of interest" description="Disordered" evidence="5">
    <location>
        <begin position="1"/>
        <end position="158"/>
    </location>
</feature>
<feature type="compositionally biased region" description="Polar residues" evidence="5">
    <location>
        <begin position="650"/>
        <end position="664"/>
    </location>
</feature>
<feature type="compositionally biased region" description="Polar residues" evidence="5">
    <location>
        <begin position="590"/>
        <end position="618"/>
    </location>
</feature>
<feature type="compositionally biased region" description="Polar residues" evidence="5">
    <location>
        <begin position="77"/>
        <end position="87"/>
    </location>
</feature>
<dbReference type="InterPro" id="IPR036887">
    <property type="entry name" value="HTH_APSES_sf"/>
</dbReference>
<evidence type="ECO:0000256" key="5">
    <source>
        <dbReference type="SAM" id="MobiDB-lite"/>
    </source>
</evidence>
<dbReference type="PANTHER" id="PTHR47792:SF1">
    <property type="entry name" value="PROTEIN SOK2-RELATED"/>
    <property type="match status" value="1"/>
</dbReference>
<feature type="compositionally biased region" description="Polar residues" evidence="5">
    <location>
        <begin position="1"/>
        <end position="33"/>
    </location>
</feature>
<protein>
    <recommendedName>
        <fullName evidence="6">HTH APSES-type domain-containing protein</fullName>
    </recommendedName>
</protein>
<dbReference type="RefSeq" id="XP_031851480.1">
    <property type="nucleotide sequence ID" value="XM_031995589.1"/>
</dbReference>
<keyword evidence="8" id="KW-1185">Reference proteome</keyword>
<evidence type="ECO:0000313" key="7">
    <source>
        <dbReference type="EMBL" id="VVT45738.1"/>
    </source>
</evidence>
<dbReference type="PANTHER" id="PTHR47792">
    <property type="entry name" value="PROTEIN SOK2-RELATED"/>
    <property type="match status" value="1"/>
</dbReference>
<dbReference type="Pfam" id="PF04383">
    <property type="entry name" value="KilA-N"/>
    <property type="match status" value="1"/>
</dbReference>
<evidence type="ECO:0000256" key="2">
    <source>
        <dbReference type="ARBA" id="ARBA00023015"/>
    </source>
</evidence>
<feature type="region of interest" description="Disordered" evidence="5">
    <location>
        <begin position="476"/>
        <end position="495"/>
    </location>
</feature>
<dbReference type="GO" id="GO:0045944">
    <property type="term" value="P:positive regulation of transcription by RNA polymerase II"/>
    <property type="evidence" value="ECO:0007669"/>
    <property type="project" value="TreeGrafter"/>
</dbReference>
<dbReference type="PROSITE" id="PS51299">
    <property type="entry name" value="HTH_APSES"/>
    <property type="match status" value="1"/>
</dbReference>
<dbReference type="GO" id="GO:0043565">
    <property type="term" value="F:sequence-specific DNA binding"/>
    <property type="evidence" value="ECO:0007669"/>
    <property type="project" value="TreeGrafter"/>
</dbReference>
<keyword evidence="3" id="KW-0238">DNA-binding</keyword>
<feature type="region of interest" description="Disordered" evidence="5">
    <location>
        <begin position="590"/>
        <end position="622"/>
    </location>
</feature>
<evidence type="ECO:0000313" key="8">
    <source>
        <dbReference type="Proteomes" id="UP000398389"/>
    </source>
</evidence>
<feature type="region of interest" description="Disordered" evidence="5">
    <location>
        <begin position="641"/>
        <end position="673"/>
    </location>
</feature>
<evidence type="ECO:0000256" key="1">
    <source>
        <dbReference type="ARBA" id="ARBA00007247"/>
    </source>
</evidence>
<evidence type="ECO:0000259" key="6">
    <source>
        <dbReference type="PROSITE" id="PS51299"/>
    </source>
</evidence>
<dbReference type="SMART" id="SM01252">
    <property type="entry name" value="KilA-N"/>
    <property type="match status" value="1"/>
</dbReference>
<reference evidence="7 8" key="1">
    <citation type="submission" date="2019-09" db="EMBL/GenBank/DDBJ databases">
        <authorList>
            <person name="Brejova B."/>
        </authorList>
    </citation>
    <scope>NUCLEOTIDE SEQUENCE [LARGE SCALE GENOMIC DNA]</scope>
</reference>
<keyword evidence="2" id="KW-0805">Transcription regulation</keyword>
<organism evidence="7 8">
    <name type="scientific">Magnusiomyces paraingens</name>
    <dbReference type="NCBI Taxonomy" id="2606893"/>
    <lineage>
        <taxon>Eukaryota</taxon>
        <taxon>Fungi</taxon>
        <taxon>Dikarya</taxon>
        <taxon>Ascomycota</taxon>
        <taxon>Saccharomycotina</taxon>
        <taxon>Dipodascomycetes</taxon>
        <taxon>Dipodascales</taxon>
        <taxon>Dipodascaceae</taxon>
        <taxon>Magnusiomyces</taxon>
    </lineage>
</organism>
<dbReference type="InterPro" id="IPR018004">
    <property type="entry name" value="KilA/APSES_HTH"/>
</dbReference>